<evidence type="ECO:0000256" key="2">
    <source>
        <dbReference type="ARBA" id="ARBA00022980"/>
    </source>
</evidence>
<dbReference type="GO" id="GO:0006412">
    <property type="term" value="P:translation"/>
    <property type="evidence" value="ECO:0007669"/>
    <property type="project" value="InterPro"/>
</dbReference>
<organism evidence="6 7">
    <name type="scientific">Gnomoniopsis smithogilvyi</name>
    <dbReference type="NCBI Taxonomy" id="1191159"/>
    <lineage>
        <taxon>Eukaryota</taxon>
        <taxon>Fungi</taxon>
        <taxon>Dikarya</taxon>
        <taxon>Ascomycota</taxon>
        <taxon>Pezizomycotina</taxon>
        <taxon>Sordariomycetes</taxon>
        <taxon>Sordariomycetidae</taxon>
        <taxon>Diaporthales</taxon>
        <taxon>Gnomoniaceae</taxon>
        <taxon>Gnomoniopsis</taxon>
    </lineage>
</organism>
<evidence type="ECO:0000256" key="4">
    <source>
        <dbReference type="ARBA" id="ARBA00040565"/>
    </source>
</evidence>
<protein>
    <recommendedName>
        <fullName evidence="4">Large ribosomal subunit protein uL4m</fullName>
    </recommendedName>
</protein>
<evidence type="ECO:0000256" key="3">
    <source>
        <dbReference type="ARBA" id="ARBA00023274"/>
    </source>
</evidence>
<keyword evidence="7" id="KW-1185">Reference proteome</keyword>
<dbReference type="Gene3D" id="3.40.1370.10">
    <property type="match status" value="1"/>
</dbReference>
<dbReference type="PANTHER" id="PTHR10746">
    <property type="entry name" value="50S RIBOSOMAL PROTEIN L4"/>
    <property type="match status" value="1"/>
</dbReference>
<dbReference type="Pfam" id="PF00573">
    <property type="entry name" value="Ribosomal_L4"/>
    <property type="match status" value="1"/>
</dbReference>
<keyword evidence="2 6" id="KW-0689">Ribosomal protein</keyword>
<evidence type="ECO:0000256" key="1">
    <source>
        <dbReference type="ARBA" id="ARBA00010528"/>
    </source>
</evidence>
<sequence>MACQGLRGLNEAMRSLRLSSQVCKNVAATSTGRTSSPLITRTMATTASPPSFTTSAFESPPNSKFIPYQPLTDVPVTVHSFPSLEPRSVLSYSAKHLYLPLRRDILHLAVTYEGDNTRSGTANTKNRYEVHGSHRKLYRQKGTGRARVGTKQSPLRRGGGKSFGPKPRDFGTDMNRKVYDLAWRTALSYRYRRGELIITEDGMELPLPEDFLALAQAGQMPIQLQDEFVLRYLGQMMQALRWGQPYGRTTFVTTERRPNLFTSLDVATIHGRAISLNNEKNPLDVKNLLETGRIVMERSALNEILQRHQSDLVSHIPVVGLGHRRPAVGEVVVRARD</sequence>
<dbReference type="Proteomes" id="UP001140453">
    <property type="component" value="Unassembled WGS sequence"/>
</dbReference>
<gene>
    <name evidence="6" type="primary">yml6</name>
    <name evidence="6" type="ORF">N0V93_006249</name>
</gene>
<dbReference type="OrthoDB" id="275876at2759"/>
<accession>A0A9W9CUJ7</accession>
<keyword evidence="3" id="KW-0687">Ribonucleoprotein</keyword>
<evidence type="ECO:0000256" key="5">
    <source>
        <dbReference type="SAM" id="MobiDB-lite"/>
    </source>
</evidence>
<dbReference type="InterPro" id="IPR002136">
    <property type="entry name" value="Ribosomal_uL4"/>
</dbReference>
<dbReference type="GO" id="GO:0003735">
    <property type="term" value="F:structural constituent of ribosome"/>
    <property type="evidence" value="ECO:0007669"/>
    <property type="project" value="InterPro"/>
</dbReference>
<dbReference type="AlphaFoldDB" id="A0A9W9CUJ7"/>
<dbReference type="GO" id="GO:1990904">
    <property type="term" value="C:ribonucleoprotein complex"/>
    <property type="evidence" value="ECO:0007669"/>
    <property type="project" value="UniProtKB-KW"/>
</dbReference>
<dbReference type="PANTHER" id="PTHR10746:SF6">
    <property type="entry name" value="LARGE RIBOSOMAL SUBUNIT PROTEIN UL4M"/>
    <property type="match status" value="1"/>
</dbReference>
<evidence type="ECO:0000313" key="7">
    <source>
        <dbReference type="Proteomes" id="UP001140453"/>
    </source>
</evidence>
<proteinExistence type="inferred from homology"/>
<dbReference type="InterPro" id="IPR013005">
    <property type="entry name" value="Ribosomal_uL4-like"/>
</dbReference>
<dbReference type="GO" id="GO:0005840">
    <property type="term" value="C:ribosome"/>
    <property type="evidence" value="ECO:0007669"/>
    <property type="project" value="UniProtKB-KW"/>
</dbReference>
<dbReference type="SUPFAM" id="SSF52166">
    <property type="entry name" value="Ribosomal protein L4"/>
    <property type="match status" value="1"/>
</dbReference>
<dbReference type="EMBL" id="JAPEVB010000004">
    <property type="protein sequence ID" value="KAJ4388789.1"/>
    <property type="molecule type" value="Genomic_DNA"/>
</dbReference>
<evidence type="ECO:0000313" key="6">
    <source>
        <dbReference type="EMBL" id="KAJ4388789.1"/>
    </source>
</evidence>
<comment type="similarity">
    <text evidence="1">Belongs to the universal ribosomal protein uL4 family.</text>
</comment>
<dbReference type="InterPro" id="IPR023574">
    <property type="entry name" value="Ribosomal_uL4_dom_sf"/>
</dbReference>
<dbReference type="FunFam" id="3.40.1370.10:FF:000016">
    <property type="entry name" value="60S ribosomal protein L4, mitochondrial"/>
    <property type="match status" value="1"/>
</dbReference>
<name>A0A9W9CUJ7_9PEZI</name>
<feature type="region of interest" description="Disordered" evidence="5">
    <location>
        <begin position="140"/>
        <end position="169"/>
    </location>
</feature>
<reference evidence="6" key="1">
    <citation type="submission" date="2022-10" db="EMBL/GenBank/DDBJ databases">
        <title>Tapping the CABI collections for fungal endophytes: first genome assemblies for Collariella, Neodidymelliopsis, Ascochyta clinopodiicola, Didymella pomorum, Didymosphaeria variabile, Neocosmospora piperis and Neocucurbitaria cava.</title>
        <authorList>
            <person name="Hill R."/>
        </authorList>
    </citation>
    <scope>NUCLEOTIDE SEQUENCE</scope>
    <source>
        <strain evidence="6">IMI 355082</strain>
    </source>
</reference>
<comment type="caution">
    <text evidence="6">The sequence shown here is derived from an EMBL/GenBank/DDBJ whole genome shotgun (WGS) entry which is preliminary data.</text>
</comment>